<keyword evidence="3" id="KW-1185">Reference proteome</keyword>
<comment type="caution">
    <text evidence="2">The sequence shown here is derived from an EMBL/GenBank/DDBJ whole genome shotgun (WGS) entry which is preliminary data.</text>
</comment>
<feature type="transmembrane region" description="Helical" evidence="1">
    <location>
        <begin position="186"/>
        <end position="212"/>
    </location>
</feature>
<organism evidence="2 3">
    <name type="scientific">Candidatus Magnetobacterium bavaricum</name>
    <dbReference type="NCBI Taxonomy" id="29290"/>
    <lineage>
        <taxon>Bacteria</taxon>
        <taxon>Pseudomonadati</taxon>
        <taxon>Nitrospirota</taxon>
        <taxon>Thermodesulfovibrionia</taxon>
        <taxon>Thermodesulfovibrionales</taxon>
        <taxon>Candidatus Magnetobacteriaceae</taxon>
        <taxon>Candidatus Magnetobacterium</taxon>
    </lineage>
</organism>
<sequence>MAQSENEELYDVIFKGEVLDGSIEAKVLIDMAKILNIDPFDIVDWLISKKPICIAENLPYQEAVNLTSELLNIGAVCTVYSPETDKEGETSILNRIKDGLSSGLQSTKEFLDKGTDKVKDIAGSSARFTRDSFNSGIDIAKEHIPLDTVIEKIAALGVPGVVFMVAIAASGWTGAAAIAIGGYTGIAAIVVALATLGGPLGILGGVGVLALLPILINALSKYGLEAIFEGVIHKLLKNGMSVDEIKDKINSYPIRFKKQGTEPFR</sequence>
<dbReference type="Proteomes" id="UP000033423">
    <property type="component" value="Unassembled WGS sequence"/>
</dbReference>
<keyword evidence="1" id="KW-0472">Membrane</keyword>
<keyword evidence="1" id="KW-0812">Transmembrane</keyword>
<feature type="transmembrane region" description="Helical" evidence="1">
    <location>
        <begin position="153"/>
        <end position="180"/>
    </location>
</feature>
<reference evidence="2 3" key="1">
    <citation type="submission" date="2015-02" db="EMBL/GenBank/DDBJ databases">
        <title>Single-cell genomics of uncultivated deep-branching MTB reveals a conserved set of magnetosome genes.</title>
        <authorList>
            <person name="Kolinko S."/>
            <person name="Richter M."/>
            <person name="Glockner F.O."/>
            <person name="Brachmann A."/>
            <person name="Schuler D."/>
        </authorList>
    </citation>
    <scope>NUCLEOTIDE SEQUENCE [LARGE SCALE GENOMIC DNA]</scope>
    <source>
        <strain evidence="2">TM-1</strain>
    </source>
</reference>
<evidence type="ECO:0000313" key="3">
    <source>
        <dbReference type="Proteomes" id="UP000033423"/>
    </source>
</evidence>
<protein>
    <submittedName>
        <fullName evidence="2">Membrane protein</fullName>
    </submittedName>
</protein>
<dbReference type="AlphaFoldDB" id="A0A0F3GUY1"/>
<accession>A0A0F3GUY1</accession>
<name>A0A0F3GUY1_9BACT</name>
<evidence type="ECO:0000313" key="2">
    <source>
        <dbReference type="EMBL" id="KJU85682.1"/>
    </source>
</evidence>
<evidence type="ECO:0000256" key="1">
    <source>
        <dbReference type="SAM" id="Phobius"/>
    </source>
</evidence>
<dbReference type="EMBL" id="LACI01000910">
    <property type="protein sequence ID" value="KJU85682.1"/>
    <property type="molecule type" value="Genomic_DNA"/>
</dbReference>
<proteinExistence type="predicted"/>
<keyword evidence="1" id="KW-1133">Transmembrane helix</keyword>
<gene>
    <name evidence="2" type="ORF">MBAV_002129</name>
</gene>